<evidence type="ECO:0000256" key="7">
    <source>
        <dbReference type="SAM" id="Phobius"/>
    </source>
</evidence>
<dbReference type="InterPro" id="IPR019533">
    <property type="entry name" value="Peptidase_S26"/>
</dbReference>
<dbReference type="Proteomes" id="UP000233325">
    <property type="component" value="Unassembled WGS sequence"/>
</dbReference>
<sequence>MIRAADNMIIISFAALSQLPMKIINYILKSVSWLGFIIIFLLAAYLLVSNLGIYGEYRTFSVRSGSMEPAISTGDIIIVKKEEGYQVNDIITFVNEEDRIITHRIIKDNVQNENYITQGDANATSDEDEVSDRQIVGRVQAVIPRLGFLVAFGQTKAGFIALLLIPVTLFVLDELLKLKDKHD</sequence>
<comment type="caution">
    <text evidence="9">The sequence shown here is derived from an EMBL/GenBank/DDBJ whole genome shotgun (WGS) entry which is preliminary data.</text>
</comment>
<dbReference type="NCBIfam" id="TIGR02228">
    <property type="entry name" value="sigpep_I_arch"/>
    <property type="match status" value="1"/>
</dbReference>
<dbReference type="PANTHER" id="PTHR10806">
    <property type="entry name" value="SIGNAL PEPTIDASE COMPLEX CATALYTIC SUBUNIT SEC11"/>
    <property type="match status" value="1"/>
</dbReference>
<dbReference type="GO" id="GO:0012505">
    <property type="term" value="C:endomembrane system"/>
    <property type="evidence" value="ECO:0007669"/>
    <property type="project" value="UniProtKB-SubCell"/>
</dbReference>
<feature type="transmembrane region" description="Helical" evidence="7">
    <location>
        <begin position="148"/>
        <end position="172"/>
    </location>
</feature>
<dbReference type="GO" id="GO:0006465">
    <property type="term" value="P:signal peptide processing"/>
    <property type="evidence" value="ECO:0007669"/>
    <property type="project" value="UniProtKB-UniRule"/>
</dbReference>
<feature type="domain" description="Peptidase S24/S26A/S26B/S26C" evidence="8">
    <location>
        <begin position="60"/>
        <end position="138"/>
    </location>
</feature>
<gene>
    <name evidence="9" type="ORF">CVU83_00060</name>
</gene>
<dbReference type="InterPro" id="IPR015927">
    <property type="entry name" value="Peptidase_S24_S26A/B/C"/>
</dbReference>
<dbReference type="CDD" id="cd06530">
    <property type="entry name" value="S26_SPase_I"/>
    <property type="match status" value="1"/>
</dbReference>
<keyword evidence="2" id="KW-0645">Protease</keyword>
<feature type="transmembrane region" description="Helical" evidence="7">
    <location>
        <begin position="7"/>
        <end position="27"/>
    </location>
</feature>
<evidence type="ECO:0000256" key="1">
    <source>
        <dbReference type="ARBA" id="ARBA00004308"/>
    </source>
</evidence>
<dbReference type="Gene3D" id="2.10.109.10">
    <property type="entry name" value="Umud Fragment, subunit A"/>
    <property type="match status" value="1"/>
</dbReference>
<evidence type="ECO:0000256" key="4">
    <source>
        <dbReference type="ARBA" id="ARBA00022989"/>
    </source>
</evidence>
<dbReference type="GO" id="GO:0016020">
    <property type="term" value="C:membrane"/>
    <property type="evidence" value="ECO:0007669"/>
    <property type="project" value="UniProtKB-UniRule"/>
</dbReference>
<protein>
    <recommendedName>
        <fullName evidence="6">Signal peptidase I</fullName>
        <ecNumber evidence="6">3.4.21.89</ecNumber>
    </recommendedName>
</protein>
<feature type="transmembrane region" description="Helical" evidence="7">
    <location>
        <begin position="33"/>
        <end position="54"/>
    </location>
</feature>
<accession>A0A2N2E3W5</accession>
<evidence type="ECO:0000313" key="9">
    <source>
        <dbReference type="EMBL" id="PKM89401.1"/>
    </source>
</evidence>
<comment type="subcellular location">
    <subcellularLocation>
        <location evidence="1">Endomembrane system</location>
    </subcellularLocation>
</comment>
<keyword evidence="2" id="KW-0378">Hydrolase</keyword>
<evidence type="ECO:0000256" key="5">
    <source>
        <dbReference type="ARBA" id="ARBA00023136"/>
    </source>
</evidence>
<dbReference type="GO" id="GO:0009003">
    <property type="term" value="F:signal peptidase activity"/>
    <property type="evidence" value="ECO:0007669"/>
    <property type="project" value="UniProtKB-EC"/>
</dbReference>
<proteinExistence type="predicted"/>
<dbReference type="PRINTS" id="PR00728">
    <property type="entry name" value="SIGNALPTASE"/>
</dbReference>
<evidence type="ECO:0000256" key="6">
    <source>
        <dbReference type="NCBIfam" id="TIGR02228"/>
    </source>
</evidence>
<dbReference type="Pfam" id="PF00717">
    <property type="entry name" value="Peptidase_S24"/>
    <property type="match status" value="1"/>
</dbReference>
<evidence type="ECO:0000256" key="2">
    <source>
        <dbReference type="ARBA" id="ARBA00022670"/>
    </source>
</evidence>
<keyword evidence="3 7" id="KW-0812">Transmembrane</keyword>
<evidence type="ECO:0000313" key="10">
    <source>
        <dbReference type="Proteomes" id="UP000233325"/>
    </source>
</evidence>
<organism evidence="9 10">
    <name type="scientific">Candidatus Falkowbacteria bacterium HGW-Falkowbacteria-2</name>
    <dbReference type="NCBI Taxonomy" id="2013769"/>
    <lineage>
        <taxon>Bacteria</taxon>
        <taxon>Candidatus Falkowiibacteriota</taxon>
    </lineage>
</organism>
<dbReference type="EC" id="3.4.21.89" evidence="6"/>
<reference evidence="9 10" key="1">
    <citation type="journal article" date="2017" name="ISME J.">
        <title>Potential for microbial H2 and metal transformations associated with novel bacteria and archaea in deep terrestrial subsurface sediments.</title>
        <authorList>
            <person name="Hernsdorf A.W."/>
            <person name="Amano Y."/>
            <person name="Miyakawa K."/>
            <person name="Ise K."/>
            <person name="Suzuki Y."/>
            <person name="Anantharaman K."/>
            <person name="Probst A."/>
            <person name="Burstein D."/>
            <person name="Thomas B.C."/>
            <person name="Banfield J.F."/>
        </authorList>
    </citation>
    <scope>NUCLEOTIDE SEQUENCE [LARGE SCALE GENOMIC DNA]</scope>
    <source>
        <strain evidence="9">HGW-Falkowbacteria-2</strain>
    </source>
</reference>
<keyword evidence="5 7" id="KW-0472">Membrane</keyword>
<dbReference type="InterPro" id="IPR036286">
    <property type="entry name" value="LexA/Signal_pep-like_sf"/>
</dbReference>
<evidence type="ECO:0000259" key="8">
    <source>
        <dbReference type="Pfam" id="PF00717"/>
    </source>
</evidence>
<keyword evidence="4 7" id="KW-1133">Transmembrane helix</keyword>
<dbReference type="PANTHER" id="PTHR10806:SF6">
    <property type="entry name" value="SIGNAL PEPTIDASE COMPLEX CATALYTIC SUBUNIT SEC11"/>
    <property type="match status" value="1"/>
</dbReference>
<dbReference type="GO" id="GO:0004252">
    <property type="term" value="F:serine-type endopeptidase activity"/>
    <property type="evidence" value="ECO:0007669"/>
    <property type="project" value="UniProtKB-UniRule"/>
</dbReference>
<dbReference type="EMBL" id="PHAH01000001">
    <property type="protein sequence ID" value="PKM89401.1"/>
    <property type="molecule type" value="Genomic_DNA"/>
</dbReference>
<dbReference type="AlphaFoldDB" id="A0A2N2E3W5"/>
<name>A0A2N2E3W5_9BACT</name>
<evidence type="ECO:0000256" key="3">
    <source>
        <dbReference type="ARBA" id="ARBA00022692"/>
    </source>
</evidence>
<dbReference type="InterPro" id="IPR001733">
    <property type="entry name" value="Peptidase_S26B"/>
</dbReference>
<dbReference type="SUPFAM" id="SSF51306">
    <property type="entry name" value="LexA/Signal peptidase"/>
    <property type="match status" value="1"/>
</dbReference>